<dbReference type="InterPro" id="IPR036640">
    <property type="entry name" value="ABC1_TM_sf"/>
</dbReference>
<dbReference type="Gene3D" id="1.20.1560.10">
    <property type="entry name" value="ABC transporter type 1, transmembrane domain"/>
    <property type="match status" value="2"/>
</dbReference>
<dbReference type="AlphaFoldDB" id="A0A836CGB5"/>
<gene>
    <name evidence="11" type="ORF">JKP88DRAFT_260499</name>
</gene>
<proteinExistence type="predicted"/>
<evidence type="ECO:0000256" key="5">
    <source>
        <dbReference type="ARBA" id="ARBA00022989"/>
    </source>
</evidence>
<evidence type="ECO:0000259" key="9">
    <source>
        <dbReference type="PROSITE" id="PS50893"/>
    </source>
</evidence>
<dbReference type="SUPFAM" id="SSF52540">
    <property type="entry name" value="P-loop containing nucleoside triphosphate hydrolases"/>
    <property type="match status" value="2"/>
</dbReference>
<organism evidence="11 12">
    <name type="scientific">Tribonema minus</name>
    <dbReference type="NCBI Taxonomy" id="303371"/>
    <lineage>
        <taxon>Eukaryota</taxon>
        <taxon>Sar</taxon>
        <taxon>Stramenopiles</taxon>
        <taxon>Ochrophyta</taxon>
        <taxon>PX clade</taxon>
        <taxon>Xanthophyceae</taxon>
        <taxon>Tribonematales</taxon>
        <taxon>Tribonemataceae</taxon>
        <taxon>Tribonema</taxon>
    </lineage>
</organism>
<dbReference type="Pfam" id="PF00664">
    <property type="entry name" value="ABC_membrane"/>
    <property type="match status" value="2"/>
</dbReference>
<feature type="transmembrane region" description="Helical" evidence="8">
    <location>
        <begin position="171"/>
        <end position="197"/>
    </location>
</feature>
<dbReference type="InterPro" id="IPR027417">
    <property type="entry name" value="P-loop_NTPase"/>
</dbReference>
<feature type="region of interest" description="Disordered" evidence="7">
    <location>
        <begin position="546"/>
        <end position="597"/>
    </location>
</feature>
<comment type="subcellular location">
    <subcellularLocation>
        <location evidence="1">Membrane</location>
        <topology evidence="1">Multi-pass membrane protein</topology>
    </subcellularLocation>
</comment>
<evidence type="ECO:0000256" key="8">
    <source>
        <dbReference type="SAM" id="Phobius"/>
    </source>
</evidence>
<dbReference type="InterPro" id="IPR003593">
    <property type="entry name" value="AAA+_ATPase"/>
</dbReference>
<feature type="domain" description="ABC transmembrane type-1" evidence="10">
    <location>
        <begin position="616"/>
        <end position="905"/>
    </location>
</feature>
<dbReference type="SMART" id="SM00382">
    <property type="entry name" value="AAA"/>
    <property type="match status" value="2"/>
</dbReference>
<feature type="compositionally biased region" description="Polar residues" evidence="7">
    <location>
        <begin position="582"/>
        <end position="597"/>
    </location>
</feature>
<keyword evidence="3" id="KW-0547">Nucleotide-binding</keyword>
<evidence type="ECO:0000256" key="3">
    <source>
        <dbReference type="ARBA" id="ARBA00022741"/>
    </source>
</evidence>
<sequence length="1206" mass="126774">MVTIRFSKAVQQTSILYSRCQFVVWCTLMRMSAFCEPLACYDCQWAADASVHCDINAVLFAKIFSTGKAVDAFGSAADTEATVRGYCLVFLELGVISAGAATTFFWTWSVVAEKQVFRLQQSYVDAILRKDASWFDSHPVGQLPALVASEMDVIHHGISHMVPNLVKKCCGIAGCLAVALYVDTVLTALLLLCLPLIGGGMAQAIKLTGNKTLQSTSAYGSTGSLVYEVAEPALLSKFEEYLVNSERAGVNAGVRHGLGKGFMHLFLYLSCALYAWYGAWQVSHDIATAGAVFTAGFSILVASWLLGSLAPALAAVRHAHATAALVFATIAERPSIDACSPGGNKHECVQGALKLEGVTFAYPTRMASPVLQGISLSVAAGVTLALVGPSGGGKSTIAKLLLRLYDQALLAMAHAHDFSLSFERGYDTSVGEGGAQLSGGQKQRIAIARAIIKDPAIFLLDEPMSALDAESEAQVQSALDEITSGGNNRRTTVVIAHRLVAAQRAHHVAVIDGGVVVEQGTPAELAAASGAFAALLKLQHCEHVRSERRRASGASDGDTSARHASGAAEQRGLRLGSDVHDQQQQQMGTATRTPAGTESTLRRIWALNTDEWPWLALGTVGAAMAGAVYPVEGVIMGRLQSTLFNTDDDAMRHEARKWSLSFVALALSSVVAHVMLAVGFTVASERLVRRLRRIALQSVSDEQCGAHSPAAISTALEIDIAAMSRATGTALGLKVQLLVSLGLGIGLGLVLAWQVALAAMAAIPLKGVGMIIRQAVITSSSRAGSGGDGRTGAAHVRASAILGSALAGISTVHAYNMHVAVVKKFGEAAASGARHGPKRAAAEAAVYGYSQGAMLWSFALLFWVGSLVLGNGSVSAQDYFVAMYVIFMAALGLGHITDDWSVQKAGQQAAARIFSLVDAPSAIDPLADVGAKPLQGPHAGAISFQDVRFAYPARQEQLVLGRGSGDGEGLSLEVKAGETLALVGASGSGKSTCLALLLRFYDPCAGSVHLDGRDVRTINLRWLRSRIGYVGQEPILFSGTIMENILIGNTCATHEEAEAAARAAHAHDFITALELGYDTFVGGAGTAALLSGGQKQRIAIAQAIIKNPTILLLDEATSALDSDSAHVVQAALDDLQRSRRHTTVAVTHNMHLAQRADRIAVFSHGTVDEVGTHADLLAMLPGGVYAQFHGQDLQSRSNRPGLTVAT</sequence>
<feature type="transmembrane region" description="Helical" evidence="8">
    <location>
        <begin position="262"/>
        <end position="280"/>
    </location>
</feature>
<keyword evidence="5 8" id="KW-1133">Transmembrane helix</keyword>
<dbReference type="Gene3D" id="3.40.50.300">
    <property type="entry name" value="P-loop containing nucleotide triphosphate hydrolases"/>
    <property type="match status" value="3"/>
</dbReference>
<evidence type="ECO:0000256" key="7">
    <source>
        <dbReference type="SAM" id="MobiDB-lite"/>
    </source>
</evidence>
<dbReference type="CDD" id="cd18578">
    <property type="entry name" value="ABC_6TM_Pgp_ABCB1_D2_like"/>
    <property type="match status" value="1"/>
</dbReference>
<dbReference type="PROSITE" id="PS50893">
    <property type="entry name" value="ABC_TRANSPORTER_2"/>
    <property type="match status" value="2"/>
</dbReference>
<evidence type="ECO:0000256" key="2">
    <source>
        <dbReference type="ARBA" id="ARBA00022692"/>
    </source>
</evidence>
<evidence type="ECO:0000256" key="4">
    <source>
        <dbReference type="ARBA" id="ARBA00022840"/>
    </source>
</evidence>
<evidence type="ECO:0000313" key="12">
    <source>
        <dbReference type="Proteomes" id="UP000664859"/>
    </source>
</evidence>
<dbReference type="GO" id="GO:0005743">
    <property type="term" value="C:mitochondrial inner membrane"/>
    <property type="evidence" value="ECO:0007669"/>
    <property type="project" value="TreeGrafter"/>
</dbReference>
<keyword evidence="2 8" id="KW-0812">Transmembrane</keyword>
<evidence type="ECO:0000256" key="6">
    <source>
        <dbReference type="ARBA" id="ARBA00023136"/>
    </source>
</evidence>
<dbReference type="GO" id="GO:0016887">
    <property type="term" value="F:ATP hydrolysis activity"/>
    <property type="evidence" value="ECO:0007669"/>
    <property type="project" value="InterPro"/>
</dbReference>
<comment type="caution">
    <text evidence="11">The sequence shown here is derived from an EMBL/GenBank/DDBJ whole genome shotgun (WGS) entry which is preliminary data.</text>
</comment>
<keyword evidence="6 8" id="KW-0472">Membrane</keyword>
<dbReference type="InterPro" id="IPR011527">
    <property type="entry name" value="ABC1_TM_dom"/>
</dbReference>
<dbReference type="InterPro" id="IPR003439">
    <property type="entry name" value="ABC_transporter-like_ATP-bd"/>
</dbReference>
<evidence type="ECO:0000259" key="10">
    <source>
        <dbReference type="PROSITE" id="PS50929"/>
    </source>
</evidence>
<feature type="transmembrane region" description="Helical" evidence="8">
    <location>
        <begin position="286"/>
        <end position="307"/>
    </location>
</feature>
<dbReference type="EMBL" id="JAFCMP010000129">
    <property type="protein sequence ID" value="KAG5185500.1"/>
    <property type="molecule type" value="Genomic_DNA"/>
</dbReference>
<feature type="transmembrane region" description="Helical" evidence="8">
    <location>
        <begin position="612"/>
        <end position="631"/>
    </location>
</feature>
<dbReference type="GO" id="GO:0090374">
    <property type="term" value="P:oligopeptide export from mitochondrion"/>
    <property type="evidence" value="ECO:0007669"/>
    <property type="project" value="TreeGrafter"/>
</dbReference>
<dbReference type="FunFam" id="3.40.50.300:FF:000218">
    <property type="entry name" value="Multidrug ABC transporter ATP-binding protein"/>
    <property type="match status" value="1"/>
</dbReference>
<evidence type="ECO:0000313" key="11">
    <source>
        <dbReference type="EMBL" id="KAG5185500.1"/>
    </source>
</evidence>
<feature type="transmembrane region" description="Helical" evidence="8">
    <location>
        <begin position="853"/>
        <end position="872"/>
    </location>
</feature>
<dbReference type="PROSITE" id="PS00211">
    <property type="entry name" value="ABC_TRANSPORTER_1"/>
    <property type="match status" value="2"/>
</dbReference>
<dbReference type="SUPFAM" id="SSF90123">
    <property type="entry name" value="ABC transporter transmembrane region"/>
    <property type="match status" value="2"/>
</dbReference>
<feature type="transmembrane region" description="Helical" evidence="8">
    <location>
        <begin position="879"/>
        <end position="897"/>
    </location>
</feature>
<dbReference type="InterPro" id="IPR017871">
    <property type="entry name" value="ABC_transporter-like_CS"/>
</dbReference>
<dbReference type="Pfam" id="PF00005">
    <property type="entry name" value="ABC_tran"/>
    <property type="match status" value="3"/>
</dbReference>
<dbReference type="GO" id="GO:0015421">
    <property type="term" value="F:ABC-type oligopeptide transporter activity"/>
    <property type="evidence" value="ECO:0007669"/>
    <property type="project" value="TreeGrafter"/>
</dbReference>
<feature type="domain" description="ABC transporter" evidence="9">
    <location>
        <begin position="942"/>
        <end position="1189"/>
    </location>
</feature>
<feature type="transmembrane region" description="Helical" evidence="8">
    <location>
        <begin position="737"/>
        <end position="763"/>
    </location>
</feature>
<dbReference type="PANTHER" id="PTHR43394">
    <property type="entry name" value="ATP-DEPENDENT PERMEASE MDL1, MITOCHONDRIAL"/>
    <property type="match status" value="1"/>
</dbReference>
<dbReference type="PANTHER" id="PTHR43394:SF18">
    <property type="entry name" value="ABC TRANSPORTER B FAMILY MEMBER 11-LIKE"/>
    <property type="match status" value="1"/>
</dbReference>
<feature type="domain" description="ABC transporter" evidence="9">
    <location>
        <begin position="353"/>
        <end position="538"/>
    </location>
</feature>
<protein>
    <submittedName>
        <fullName evidence="11">ATP-binding cassette, sub-family B, member 1A</fullName>
    </submittedName>
</protein>
<name>A0A836CGB5_9STRA</name>
<dbReference type="GO" id="GO:0005524">
    <property type="term" value="F:ATP binding"/>
    <property type="evidence" value="ECO:0007669"/>
    <property type="project" value="UniProtKB-KW"/>
</dbReference>
<feature type="domain" description="ABC transmembrane type-1" evidence="10">
    <location>
        <begin position="66"/>
        <end position="318"/>
    </location>
</feature>
<dbReference type="Proteomes" id="UP000664859">
    <property type="component" value="Unassembled WGS sequence"/>
</dbReference>
<dbReference type="PROSITE" id="PS50929">
    <property type="entry name" value="ABC_TM1F"/>
    <property type="match status" value="2"/>
</dbReference>
<reference evidence="11" key="1">
    <citation type="submission" date="2021-02" db="EMBL/GenBank/DDBJ databases">
        <title>First Annotated Genome of the Yellow-green Alga Tribonema minus.</title>
        <authorList>
            <person name="Mahan K.M."/>
        </authorList>
    </citation>
    <scope>NUCLEOTIDE SEQUENCE</scope>
    <source>
        <strain evidence="11">UTEX B ZZ1240</strain>
    </source>
</reference>
<evidence type="ECO:0000256" key="1">
    <source>
        <dbReference type="ARBA" id="ARBA00004141"/>
    </source>
</evidence>
<keyword evidence="12" id="KW-1185">Reference proteome</keyword>
<dbReference type="OrthoDB" id="6500128at2759"/>
<accession>A0A836CGB5</accession>
<keyword evidence="4 11" id="KW-0067">ATP-binding</keyword>
<dbReference type="InterPro" id="IPR039421">
    <property type="entry name" value="Type_1_exporter"/>
</dbReference>
<feature type="transmembrane region" description="Helical" evidence="8">
    <location>
        <begin position="658"/>
        <end position="683"/>
    </location>
</feature>